<keyword evidence="9" id="KW-0964">Secreted</keyword>
<dbReference type="Proteomes" id="UP001369086">
    <property type="component" value="Unassembled WGS sequence"/>
</dbReference>
<evidence type="ECO:0000313" key="18">
    <source>
        <dbReference type="EMBL" id="KAK6470423.1"/>
    </source>
</evidence>
<protein>
    <recommendedName>
        <fullName evidence="7">Neugrin</fullName>
    </recommendedName>
    <alternativeName>
        <fullName evidence="16">Neurite outgrowth-associated protein</fullName>
    </alternativeName>
</protein>
<comment type="similarity">
    <text evidence="5">Belongs to the neugrin family.</text>
</comment>
<dbReference type="Pfam" id="PF06413">
    <property type="entry name" value="Neugrin"/>
    <property type="match status" value="1"/>
</dbReference>
<dbReference type="PANTHER" id="PTHR13475:SF4">
    <property type="entry name" value="NEUGRIN"/>
    <property type="match status" value="1"/>
</dbReference>
<keyword evidence="10" id="KW-0732">Signal</keyword>
<evidence type="ECO:0000256" key="3">
    <source>
        <dbReference type="ARBA" id="ARBA00004325"/>
    </source>
</evidence>
<feature type="region of interest" description="Disordered" evidence="17">
    <location>
        <begin position="184"/>
        <end position="241"/>
    </location>
</feature>
<evidence type="ECO:0000256" key="11">
    <source>
        <dbReference type="ARBA" id="ARBA00022782"/>
    </source>
</evidence>
<reference evidence="18 19" key="1">
    <citation type="submission" date="2021-05" db="EMBL/GenBank/DDBJ databases">
        <authorList>
            <person name="Zahm M."/>
            <person name="Klopp C."/>
            <person name="Cabau C."/>
            <person name="Kuhl H."/>
            <person name="Suciu R."/>
            <person name="Ciorpac M."/>
            <person name="Holostenco D."/>
            <person name="Gessner J."/>
            <person name="Wuertz S."/>
            <person name="Hohne C."/>
            <person name="Stock M."/>
            <person name="Gislard M."/>
            <person name="Lluch J."/>
            <person name="Milhes M."/>
            <person name="Lampietro C."/>
            <person name="Lopez Roques C."/>
            <person name="Donnadieu C."/>
            <person name="Du K."/>
            <person name="Schartl M."/>
            <person name="Guiguen Y."/>
        </authorList>
    </citation>
    <scope>NUCLEOTIDE SEQUENCE [LARGE SCALE GENOMIC DNA]</scope>
    <source>
        <strain evidence="18">Hh-F2</strain>
        <tissue evidence="18">Blood</tissue>
    </source>
</reference>
<evidence type="ECO:0000256" key="16">
    <source>
        <dbReference type="ARBA" id="ARBA00029657"/>
    </source>
</evidence>
<evidence type="ECO:0000256" key="4">
    <source>
        <dbReference type="ARBA" id="ARBA00004613"/>
    </source>
</evidence>
<evidence type="ECO:0000256" key="5">
    <source>
        <dbReference type="ARBA" id="ARBA00008082"/>
    </source>
</evidence>
<sequence length="353" mass="39453">MRVAKRRAPEVASELFPACWSSLSNSIMFHRVCPLLLSFRIPSEPGPLKQLAQVLPRSVVFRCLSARNEWNSRAGPARERPGADRRNGSLQPELEDLEEAEEGLEEVISAHKRRQRAMRLQRIRKEFQPPGPPERRLTWEAMEQIRYLRQESPEEWTVPRLAEGFDVSPDIIRRVLQSKFTPPLERKRKQDASVLSKIGLKPVPSGVQGDSKLPELSSGQNAMLPAPRGMKNTSSQASGVSLTVRQDSAVRGGGLLPLAANFTMPSSAALQKAEDSGDSPALHSREIPKPEHSEERQGCSTEGEEEEEEGWSGEVLTDQELERLAESTPQSGVEVVRKGNEFYDSEGNFLYRI</sequence>
<evidence type="ECO:0000256" key="7">
    <source>
        <dbReference type="ARBA" id="ARBA00016593"/>
    </source>
</evidence>
<dbReference type="InterPro" id="IPR010487">
    <property type="entry name" value="NGRN/Rrg9"/>
</dbReference>
<keyword evidence="14" id="KW-0325">Glycoprotein</keyword>
<evidence type="ECO:0000256" key="9">
    <source>
        <dbReference type="ARBA" id="ARBA00022525"/>
    </source>
</evidence>
<evidence type="ECO:0000256" key="13">
    <source>
        <dbReference type="ARBA" id="ARBA00023136"/>
    </source>
</evidence>
<gene>
    <name evidence="18" type="ORF">HHUSO_G30632</name>
</gene>
<feature type="compositionally biased region" description="Basic and acidic residues" evidence="17">
    <location>
        <begin position="76"/>
        <end position="87"/>
    </location>
</feature>
<evidence type="ECO:0000256" key="8">
    <source>
        <dbReference type="ARBA" id="ARBA00022473"/>
    </source>
</evidence>
<keyword evidence="11" id="KW-0221">Differentiation</keyword>
<keyword evidence="15" id="KW-0539">Nucleus</keyword>
<comment type="function">
    <text evidence="1">Plays an essential role in mitochondrial ribosome biogenesis. As a component of a functional protein-RNA module, consisting of RCC1L, NGRN, RPUSD3, RPUSD4, TRUB2, FASTKD2 and 16S mitochondrial ribosomal RNA (16S mt-rRNA), controls 16S mt-rRNA abundance and is required for intra-mitochondrial translation of core subunits of the oxidative phosphorylation system.</text>
</comment>
<evidence type="ECO:0000256" key="10">
    <source>
        <dbReference type="ARBA" id="ARBA00022729"/>
    </source>
</evidence>
<keyword evidence="8" id="KW-0217">Developmental protein</keyword>
<comment type="subunit">
    <text evidence="6">Forms a regulatory protein-RNA complex, consisting of RCC1L, NGRN, RPUSD3, RPUSD4, TRUB2, FASTKD2 and 16S mt-rRNA. Interacts with 16S mt-rRNA; this interaction is direct.</text>
</comment>
<dbReference type="EMBL" id="JAHFZB010000035">
    <property type="protein sequence ID" value="KAK6470423.1"/>
    <property type="molecule type" value="Genomic_DNA"/>
</dbReference>
<evidence type="ECO:0000256" key="15">
    <source>
        <dbReference type="ARBA" id="ARBA00023242"/>
    </source>
</evidence>
<feature type="compositionally biased region" description="Acidic residues" evidence="17">
    <location>
        <begin position="302"/>
        <end position="311"/>
    </location>
</feature>
<organism evidence="18 19">
    <name type="scientific">Huso huso</name>
    <name type="common">Beluga</name>
    <name type="synonym">Acipenser huso</name>
    <dbReference type="NCBI Taxonomy" id="61971"/>
    <lineage>
        <taxon>Eukaryota</taxon>
        <taxon>Metazoa</taxon>
        <taxon>Chordata</taxon>
        <taxon>Craniata</taxon>
        <taxon>Vertebrata</taxon>
        <taxon>Euteleostomi</taxon>
        <taxon>Actinopterygii</taxon>
        <taxon>Chondrostei</taxon>
        <taxon>Acipenseriformes</taxon>
        <taxon>Acipenseridae</taxon>
        <taxon>Huso</taxon>
    </lineage>
</organism>
<evidence type="ECO:0000313" key="19">
    <source>
        <dbReference type="Proteomes" id="UP001369086"/>
    </source>
</evidence>
<keyword evidence="13" id="KW-0472">Membrane</keyword>
<keyword evidence="19" id="KW-1185">Reference proteome</keyword>
<evidence type="ECO:0000256" key="1">
    <source>
        <dbReference type="ARBA" id="ARBA00003783"/>
    </source>
</evidence>
<evidence type="ECO:0000256" key="6">
    <source>
        <dbReference type="ARBA" id="ARBA00011308"/>
    </source>
</evidence>
<evidence type="ECO:0000256" key="14">
    <source>
        <dbReference type="ARBA" id="ARBA00023180"/>
    </source>
</evidence>
<feature type="compositionally biased region" description="Polar residues" evidence="17">
    <location>
        <begin position="231"/>
        <end position="241"/>
    </location>
</feature>
<name>A0ABR0YCW7_HUSHU</name>
<dbReference type="PANTHER" id="PTHR13475">
    <property type="entry name" value="NEUGRIN"/>
    <property type="match status" value="1"/>
</dbReference>
<accession>A0ABR0YCW7</accession>
<keyword evidence="12" id="KW-0496">Mitochondrion</keyword>
<evidence type="ECO:0000256" key="17">
    <source>
        <dbReference type="SAM" id="MobiDB-lite"/>
    </source>
</evidence>
<comment type="caution">
    <text evidence="18">The sequence shown here is derived from an EMBL/GenBank/DDBJ whole genome shotgun (WGS) entry which is preliminary data.</text>
</comment>
<comment type="subcellular location">
    <subcellularLocation>
        <location evidence="3">Mitochondrion membrane</location>
    </subcellularLocation>
    <subcellularLocation>
        <location evidence="2">Nucleus</location>
    </subcellularLocation>
    <subcellularLocation>
        <location evidence="4">Secreted</location>
    </subcellularLocation>
</comment>
<feature type="region of interest" description="Disordered" evidence="17">
    <location>
        <begin position="72"/>
        <end position="94"/>
    </location>
</feature>
<evidence type="ECO:0000256" key="2">
    <source>
        <dbReference type="ARBA" id="ARBA00004123"/>
    </source>
</evidence>
<proteinExistence type="inferred from homology"/>
<feature type="compositionally biased region" description="Basic and acidic residues" evidence="17">
    <location>
        <begin position="283"/>
        <end position="297"/>
    </location>
</feature>
<feature type="region of interest" description="Disordered" evidence="17">
    <location>
        <begin position="269"/>
        <end position="316"/>
    </location>
</feature>
<evidence type="ECO:0000256" key="12">
    <source>
        <dbReference type="ARBA" id="ARBA00023128"/>
    </source>
</evidence>